<dbReference type="PANTHER" id="PTHR10134">
    <property type="entry name" value="CYTOCHROME B-C1 COMPLEX SUBUNIT RIESKE, MITOCHONDRIAL"/>
    <property type="match status" value="1"/>
</dbReference>
<dbReference type="PROSITE" id="PS51296">
    <property type="entry name" value="RIESKE"/>
    <property type="match status" value="1"/>
</dbReference>
<dbReference type="Proteomes" id="UP001592582">
    <property type="component" value="Unassembled WGS sequence"/>
</dbReference>
<protein>
    <submittedName>
        <fullName evidence="1">Ubiquinol-cytochrome c reductase iron-sulfur subunit</fullName>
    </submittedName>
</protein>
<sequence length="155" mass="14719">MLVDSAIAALAVAGTGLLAGTAVARSRAEAAPAAAPGSDAVPVKAAVPGGGAAGAAGPSVPAASVPVGGGVRTTAPGSGDPVYVVQPEAGTYAAFSGVCTHSGCTVKPPKDGKFVCPCHNSCFDAATGAVLQGPATRALARIGVTRSGDQLRLAE</sequence>
<name>A0ABV6V929_9ACTN</name>
<dbReference type="SUPFAM" id="SSF50022">
    <property type="entry name" value="ISP domain"/>
    <property type="match status" value="1"/>
</dbReference>
<dbReference type="InterPro" id="IPR017941">
    <property type="entry name" value="Rieske_2Fe-2S"/>
</dbReference>
<dbReference type="CDD" id="cd03467">
    <property type="entry name" value="Rieske"/>
    <property type="match status" value="1"/>
</dbReference>
<gene>
    <name evidence="1" type="ORF">ACEZDG_12745</name>
</gene>
<dbReference type="InterPro" id="IPR036922">
    <property type="entry name" value="Rieske_2Fe-2S_sf"/>
</dbReference>
<evidence type="ECO:0000313" key="2">
    <source>
        <dbReference type="Proteomes" id="UP001592582"/>
    </source>
</evidence>
<dbReference type="Pfam" id="PF00355">
    <property type="entry name" value="Rieske"/>
    <property type="match status" value="1"/>
</dbReference>
<dbReference type="InterPro" id="IPR014349">
    <property type="entry name" value="Rieske_Fe-S_prot"/>
</dbReference>
<dbReference type="PRINTS" id="PR00162">
    <property type="entry name" value="RIESKE"/>
</dbReference>
<reference evidence="1 2" key="1">
    <citation type="submission" date="2024-09" db="EMBL/GenBank/DDBJ databases">
        <authorList>
            <person name="Lee S.D."/>
        </authorList>
    </citation>
    <scope>NUCLEOTIDE SEQUENCE [LARGE SCALE GENOMIC DNA]</scope>
    <source>
        <strain evidence="1 2">N1-1</strain>
    </source>
</reference>
<dbReference type="EMBL" id="JBHEZX010000005">
    <property type="protein sequence ID" value="MFC1410136.1"/>
    <property type="molecule type" value="Genomic_DNA"/>
</dbReference>
<dbReference type="Gene3D" id="2.102.10.10">
    <property type="entry name" value="Rieske [2Fe-2S] iron-sulphur domain"/>
    <property type="match status" value="1"/>
</dbReference>
<comment type="caution">
    <text evidence="1">The sequence shown here is derived from an EMBL/GenBank/DDBJ whole genome shotgun (WGS) entry which is preliminary data.</text>
</comment>
<keyword evidence="2" id="KW-1185">Reference proteome</keyword>
<accession>A0ABV6V929</accession>
<proteinExistence type="predicted"/>
<evidence type="ECO:0000313" key="1">
    <source>
        <dbReference type="EMBL" id="MFC1410136.1"/>
    </source>
</evidence>
<dbReference type="InterPro" id="IPR005805">
    <property type="entry name" value="Rieske_Fe-S_prot_C"/>
</dbReference>
<organism evidence="1 2">
    <name type="scientific">Streptacidiphilus alkalitolerans</name>
    <dbReference type="NCBI Taxonomy" id="3342712"/>
    <lineage>
        <taxon>Bacteria</taxon>
        <taxon>Bacillati</taxon>
        <taxon>Actinomycetota</taxon>
        <taxon>Actinomycetes</taxon>
        <taxon>Kitasatosporales</taxon>
        <taxon>Streptomycetaceae</taxon>
        <taxon>Streptacidiphilus</taxon>
    </lineage>
</organism>